<dbReference type="NCBIfam" id="NF002586">
    <property type="entry name" value="PRK02237.1"/>
    <property type="match status" value="1"/>
</dbReference>
<comment type="similarity">
    <text evidence="5">Belongs to the UPF0060 family.</text>
</comment>
<dbReference type="AlphaFoldDB" id="A0A4Y6U7G1"/>
<protein>
    <submittedName>
        <fullName evidence="6">YnfA family protein</fullName>
    </submittedName>
</protein>
<accession>A0A4Y6U7G1</accession>
<dbReference type="Proteomes" id="UP000318709">
    <property type="component" value="Chromosome"/>
</dbReference>
<dbReference type="KEGG" id="swf:E3E12_03020"/>
<gene>
    <name evidence="6" type="ORF">E3E12_03020</name>
</gene>
<dbReference type="GO" id="GO:0005886">
    <property type="term" value="C:plasma membrane"/>
    <property type="evidence" value="ECO:0007669"/>
    <property type="project" value="UniProtKB-SubCell"/>
</dbReference>
<keyword evidence="4 5" id="KW-0472">Membrane</keyword>
<evidence type="ECO:0000256" key="3">
    <source>
        <dbReference type="ARBA" id="ARBA00022989"/>
    </source>
</evidence>
<comment type="subcellular location">
    <subcellularLocation>
        <location evidence="5">Cell membrane</location>
        <topology evidence="5">Multi-pass membrane protein</topology>
    </subcellularLocation>
</comment>
<dbReference type="OrthoDB" id="123240at2"/>
<keyword evidence="1 5" id="KW-1003">Cell membrane</keyword>
<evidence type="ECO:0000313" key="7">
    <source>
        <dbReference type="Proteomes" id="UP000318709"/>
    </source>
</evidence>
<evidence type="ECO:0000313" key="6">
    <source>
        <dbReference type="EMBL" id="QDH13343.1"/>
    </source>
</evidence>
<sequence length="109" mass="11922">MTHPLVIYALAALGEMVGCYGFWLCWREGQPAWLLLPAMASLGLFAWLLTKVPVDEAGRAFAAYGGIYILMALFWMWLVDGVHPDKWDCCGALLCLAGAATIILAPHQP</sequence>
<evidence type="ECO:0000256" key="2">
    <source>
        <dbReference type="ARBA" id="ARBA00022692"/>
    </source>
</evidence>
<dbReference type="PANTHER" id="PTHR36116">
    <property type="entry name" value="UPF0060 MEMBRANE PROTEIN YNFA"/>
    <property type="match status" value="1"/>
</dbReference>
<evidence type="ECO:0000256" key="5">
    <source>
        <dbReference type="HAMAP-Rule" id="MF_00010"/>
    </source>
</evidence>
<dbReference type="InterPro" id="IPR037185">
    <property type="entry name" value="EmrE-like"/>
</dbReference>
<dbReference type="RefSeq" id="WP_141443004.1">
    <property type="nucleotide sequence ID" value="NZ_CP038231.1"/>
</dbReference>
<keyword evidence="3 5" id="KW-1133">Transmembrane helix</keyword>
<feature type="transmembrane region" description="Helical" evidence="5">
    <location>
        <begin position="90"/>
        <end position="107"/>
    </location>
</feature>
<proteinExistence type="inferred from homology"/>
<feature type="transmembrane region" description="Helical" evidence="5">
    <location>
        <begin position="6"/>
        <end position="25"/>
    </location>
</feature>
<evidence type="ECO:0000256" key="1">
    <source>
        <dbReference type="ARBA" id="ARBA00022475"/>
    </source>
</evidence>
<dbReference type="Pfam" id="PF02694">
    <property type="entry name" value="UPF0060"/>
    <property type="match status" value="1"/>
</dbReference>
<feature type="transmembrane region" description="Helical" evidence="5">
    <location>
        <begin position="32"/>
        <end position="49"/>
    </location>
</feature>
<feature type="transmembrane region" description="Helical" evidence="5">
    <location>
        <begin position="61"/>
        <end position="78"/>
    </location>
</feature>
<keyword evidence="7" id="KW-1185">Reference proteome</keyword>
<reference evidence="6 7" key="1">
    <citation type="submission" date="2019-03" db="EMBL/GenBank/DDBJ databases">
        <title>The complete genome sequence of Swingsia_sp. F3b2 LMG30590(T).</title>
        <authorList>
            <person name="Chua K.-O."/>
            <person name="Chan K.-G."/>
            <person name="See-Too W.-S."/>
        </authorList>
    </citation>
    <scope>NUCLEOTIDE SEQUENCE [LARGE SCALE GENOMIC DNA]</scope>
    <source>
        <strain evidence="6 7">F3b2</strain>
    </source>
</reference>
<dbReference type="HAMAP" id="MF_00010">
    <property type="entry name" value="UPF0060"/>
    <property type="match status" value="1"/>
</dbReference>
<dbReference type="InterPro" id="IPR003844">
    <property type="entry name" value="UPF0060"/>
</dbReference>
<evidence type="ECO:0000256" key="4">
    <source>
        <dbReference type="ARBA" id="ARBA00023136"/>
    </source>
</evidence>
<dbReference type="EMBL" id="CP038231">
    <property type="protein sequence ID" value="QDH13343.1"/>
    <property type="molecule type" value="Genomic_DNA"/>
</dbReference>
<dbReference type="PANTHER" id="PTHR36116:SF1">
    <property type="entry name" value="UPF0060 MEMBRANE PROTEIN YNFA"/>
    <property type="match status" value="1"/>
</dbReference>
<dbReference type="SUPFAM" id="SSF103481">
    <property type="entry name" value="Multidrug resistance efflux transporter EmrE"/>
    <property type="match status" value="1"/>
</dbReference>
<keyword evidence="2 5" id="KW-0812">Transmembrane</keyword>
<organism evidence="6 7">
    <name type="scientific">Formicincola oecophyllae</name>
    <dbReference type="NCBI Taxonomy" id="2558361"/>
    <lineage>
        <taxon>Bacteria</taxon>
        <taxon>Pseudomonadati</taxon>
        <taxon>Pseudomonadota</taxon>
        <taxon>Alphaproteobacteria</taxon>
        <taxon>Acetobacterales</taxon>
        <taxon>Acetobacteraceae</taxon>
        <taxon>Formicincola</taxon>
    </lineage>
</organism>
<name>A0A4Y6U7G1_9PROT</name>